<dbReference type="InterPro" id="IPR004031">
    <property type="entry name" value="PMP22/EMP/MP20/Claudin"/>
</dbReference>
<feature type="compositionally biased region" description="Low complexity" evidence="5">
    <location>
        <begin position="113"/>
        <end position="132"/>
    </location>
</feature>
<feature type="transmembrane region" description="Helical" evidence="6">
    <location>
        <begin position="420"/>
        <end position="443"/>
    </location>
</feature>
<feature type="region of interest" description="Disordered" evidence="5">
    <location>
        <begin position="194"/>
        <end position="235"/>
    </location>
</feature>
<evidence type="ECO:0000256" key="2">
    <source>
        <dbReference type="ARBA" id="ARBA00022692"/>
    </source>
</evidence>
<sequence length="462" mass="47919">MKTRTGASQRLSAPAPGQPTCHQLSPLLGPVQAPPRLPICLLSPAPRRLKSRRFGEIKKFAQGPTVSSSGRWGLNPGLRRCPCGCATSSSFPGARARRWDRFPCGPRGIARPALSSKGGAAARGASLGSPRGSPLPGPAPRSPPLETPVPRSLHSPEPSLPPLSHSRGSPGSLSPRLPLFLGFSRFFTLQGTPSLPDSPPLSGAPGSPAIPDSLPPPRLPALPSTRFPAPTPGAAASPAPLGPLHPAPCMARLGALLLAAALGALLSFALLAAAVASDYWYILEVADAGNHTGRAGQLSSHSGLWRICEGQNSCIPLIDPFASEGLDVPSSVQHLILLHRAVMVVLPLSLVLVVCGWVCGLLSSLAQSVPLLLFTGCYFLLGGALTVAGLSTYISYSHLAFAETTRQYGPWHVQHVRVSFGWSVALAWGSCALEALSGTLLLAAARALSLSRAPGTPHSVVL</sequence>
<evidence type="ECO:0000256" key="4">
    <source>
        <dbReference type="ARBA" id="ARBA00023136"/>
    </source>
</evidence>
<comment type="subcellular location">
    <subcellularLocation>
        <location evidence="1">Membrane</location>
        <topology evidence="1">Multi-pass membrane protein</topology>
    </subcellularLocation>
</comment>
<evidence type="ECO:0000256" key="6">
    <source>
        <dbReference type="SAM" id="Phobius"/>
    </source>
</evidence>
<feature type="compositionally biased region" description="Polar residues" evidence="5">
    <location>
        <begin position="1"/>
        <end position="11"/>
    </location>
</feature>
<keyword evidence="3 6" id="KW-1133">Transmembrane helix</keyword>
<dbReference type="GeneID" id="103554049"/>
<keyword evidence="7" id="KW-1185">Reference proteome</keyword>
<gene>
    <name evidence="8" type="primary">TMEM235</name>
</gene>
<evidence type="ECO:0000256" key="1">
    <source>
        <dbReference type="ARBA" id="ARBA00004141"/>
    </source>
</evidence>
<organism evidence="7 8">
    <name type="scientific">Equus przewalskii</name>
    <name type="common">Przewalski's horse</name>
    <name type="synonym">Equus caballus przewalskii</name>
    <dbReference type="NCBI Taxonomy" id="9798"/>
    <lineage>
        <taxon>Eukaryota</taxon>
        <taxon>Metazoa</taxon>
        <taxon>Chordata</taxon>
        <taxon>Craniata</taxon>
        <taxon>Vertebrata</taxon>
        <taxon>Euteleostomi</taxon>
        <taxon>Mammalia</taxon>
        <taxon>Eutheria</taxon>
        <taxon>Laurasiatheria</taxon>
        <taxon>Perissodactyla</taxon>
        <taxon>Equidae</taxon>
        <taxon>Equus</taxon>
    </lineage>
</organism>
<evidence type="ECO:0000256" key="3">
    <source>
        <dbReference type="ARBA" id="ARBA00022989"/>
    </source>
</evidence>
<evidence type="ECO:0000313" key="7">
    <source>
        <dbReference type="Proteomes" id="UP001652662"/>
    </source>
</evidence>
<feature type="region of interest" description="Disordered" evidence="5">
    <location>
        <begin position="1"/>
        <end position="28"/>
    </location>
</feature>
<evidence type="ECO:0000256" key="5">
    <source>
        <dbReference type="SAM" id="MobiDB-lite"/>
    </source>
</evidence>
<evidence type="ECO:0000313" key="8">
    <source>
        <dbReference type="RefSeq" id="XP_008523103.2"/>
    </source>
</evidence>
<feature type="transmembrane region" description="Helical" evidence="6">
    <location>
        <begin position="253"/>
        <end position="276"/>
    </location>
</feature>
<keyword evidence="2 6" id="KW-0812">Transmembrane</keyword>
<feature type="compositionally biased region" description="Low complexity" evidence="5">
    <location>
        <begin position="150"/>
        <end position="167"/>
    </location>
</feature>
<accession>A0ABM2EUY0</accession>
<dbReference type="Pfam" id="PF13903">
    <property type="entry name" value="Claudin_2"/>
    <property type="match status" value="1"/>
</dbReference>
<feature type="region of interest" description="Disordered" evidence="5">
    <location>
        <begin position="110"/>
        <end position="171"/>
    </location>
</feature>
<dbReference type="InterPro" id="IPR039951">
    <property type="entry name" value="TMEM114/TMEM235"/>
</dbReference>
<protein>
    <submittedName>
        <fullName evidence="8">Transmembrane protein 235</fullName>
    </submittedName>
</protein>
<dbReference type="PANTHER" id="PTHR20516">
    <property type="entry name" value="TRANSMEMBRANE PROTEIN 114/235 FAMILY MEMBER"/>
    <property type="match status" value="1"/>
</dbReference>
<name>A0ABM2EUY0_EQUPR</name>
<proteinExistence type="predicted"/>
<feature type="compositionally biased region" description="Pro residues" evidence="5">
    <location>
        <begin position="133"/>
        <end position="147"/>
    </location>
</feature>
<dbReference type="Proteomes" id="UP001652662">
    <property type="component" value="Chromosome 10"/>
</dbReference>
<dbReference type="Gene3D" id="1.20.140.150">
    <property type="match status" value="1"/>
</dbReference>
<feature type="transmembrane region" description="Helical" evidence="6">
    <location>
        <begin position="337"/>
        <end position="359"/>
    </location>
</feature>
<dbReference type="PANTHER" id="PTHR20516:SF1">
    <property type="entry name" value="TRANSMEMBRANE PROTEIN 235"/>
    <property type="match status" value="1"/>
</dbReference>
<feature type="compositionally biased region" description="Low complexity" evidence="5">
    <location>
        <begin position="200"/>
        <end position="212"/>
    </location>
</feature>
<reference evidence="8" key="1">
    <citation type="submission" date="2025-08" db="UniProtKB">
        <authorList>
            <consortium name="RefSeq"/>
        </authorList>
    </citation>
    <scope>IDENTIFICATION</scope>
    <source>
        <tissue evidence="8">Blood</tissue>
    </source>
</reference>
<keyword evidence="4 6" id="KW-0472">Membrane</keyword>
<dbReference type="RefSeq" id="XP_008523103.2">
    <property type="nucleotide sequence ID" value="XM_008524881.2"/>
</dbReference>
<feature type="transmembrane region" description="Helical" evidence="6">
    <location>
        <begin position="371"/>
        <end position="396"/>
    </location>
</feature>